<name>A0ABY1JR00_9BACL</name>
<dbReference type="Proteomes" id="UP000186666">
    <property type="component" value="Unassembled WGS sequence"/>
</dbReference>
<dbReference type="EMBL" id="FTNK01000003">
    <property type="protein sequence ID" value="SIQ63591.1"/>
    <property type="molecule type" value="Genomic_DNA"/>
</dbReference>
<sequence length="88" mass="10323">MISRKALELELIKKDTNEFAYLKKDKKTIEQLEEEEVPKYLEKEELAMFLKTAKNQGLAPDYLTWISYSYQNGTTQDGKTSCNRKIKL</sequence>
<evidence type="ECO:0000313" key="1">
    <source>
        <dbReference type="EMBL" id="SIQ63591.1"/>
    </source>
</evidence>
<organism evidence="1 2">
    <name type="scientific">Paenibacillus macquariensis</name>
    <dbReference type="NCBI Taxonomy" id="948756"/>
    <lineage>
        <taxon>Bacteria</taxon>
        <taxon>Bacillati</taxon>
        <taxon>Bacillota</taxon>
        <taxon>Bacilli</taxon>
        <taxon>Bacillales</taxon>
        <taxon>Paenibacillaceae</taxon>
        <taxon>Paenibacillus</taxon>
    </lineage>
</organism>
<accession>A0ABY1JR00</accession>
<reference evidence="1 2" key="1">
    <citation type="submission" date="2017-01" db="EMBL/GenBank/DDBJ databases">
        <authorList>
            <person name="Varghese N."/>
            <person name="Submissions S."/>
        </authorList>
    </citation>
    <scope>NUCLEOTIDE SEQUENCE [LARGE SCALE GENOMIC DNA]</scope>
    <source>
        <strain evidence="1 2">ATCC 23464</strain>
    </source>
</reference>
<dbReference type="RefSeq" id="WP_068582178.1">
    <property type="nucleotide sequence ID" value="NZ_FTNK01000003.1"/>
</dbReference>
<gene>
    <name evidence="1" type="ORF">SAMN05421578_103113</name>
</gene>
<evidence type="ECO:0000313" key="2">
    <source>
        <dbReference type="Proteomes" id="UP000186666"/>
    </source>
</evidence>
<keyword evidence="2" id="KW-1185">Reference proteome</keyword>
<comment type="caution">
    <text evidence="1">The sequence shown here is derived from an EMBL/GenBank/DDBJ whole genome shotgun (WGS) entry which is preliminary data.</text>
</comment>
<proteinExistence type="predicted"/>
<protein>
    <submittedName>
        <fullName evidence="1">Uncharacterized protein</fullName>
    </submittedName>
</protein>